<keyword evidence="1" id="KW-1133">Transmembrane helix</keyword>
<dbReference type="PANTHER" id="PTHR12203:SF108">
    <property type="entry name" value="O-GLUCOSYLTRANSFERASE RUMI HOMOLOG"/>
    <property type="match status" value="1"/>
</dbReference>
<keyword evidence="4" id="KW-1185">Reference proteome</keyword>
<evidence type="ECO:0000259" key="2">
    <source>
        <dbReference type="SMART" id="SM00672"/>
    </source>
</evidence>
<name>A0AAV1D1R8_OLDCO</name>
<feature type="domain" description="Glycosyl transferase CAP10" evidence="2">
    <location>
        <begin position="154"/>
        <end position="403"/>
    </location>
</feature>
<dbReference type="AlphaFoldDB" id="A0AAV1D1R8"/>
<keyword evidence="1" id="KW-0472">Membrane</keyword>
<accession>A0AAV1D1R8</accession>
<gene>
    <name evidence="3" type="ORF">OLC1_LOCUS11312</name>
</gene>
<dbReference type="InterPro" id="IPR051091">
    <property type="entry name" value="O-Glucosyltr/Glycosyltrsf_90"/>
</dbReference>
<dbReference type="SMART" id="SM00672">
    <property type="entry name" value="CAP10"/>
    <property type="match status" value="1"/>
</dbReference>
<keyword evidence="1" id="KW-0812">Transmembrane</keyword>
<feature type="transmembrane region" description="Helical" evidence="1">
    <location>
        <begin position="12"/>
        <end position="31"/>
    </location>
</feature>
<protein>
    <submittedName>
        <fullName evidence="3">OLC1v1039219C1</fullName>
    </submittedName>
</protein>
<dbReference type="PANTHER" id="PTHR12203">
    <property type="entry name" value="KDEL LYS-ASP-GLU-LEU CONTAINING - RELATED"/>
    <property type="match status" value="1"/>
</dbReference>
<sequence>MIDRRRRKGIQSIVIVFLTILVFSAIATRWINVSSNAGLIPREFESSETYKTFIAKPTCLMSCFEKLAAAQNNATSATEEACPEYFRWIHEDLSPWKETGISREMVERGKDVAHIRVVIVSGRLYVEKYKRAFQTRDVVTIWGILQLLKLYPGKLPDLDLMFECDDKPVVKKQDYAGNEALVPPPVFHYCGDDETFDIVFPDWSFWGWTEIKIKPWEILKSEIKESNEKLKWMDREPYAFWKGNTKLSKVRHDLVGCNSSTNGEWNIRIFDLDWQRERKGGFKTTDLTTQCTHRYKIYSEGHAWSVSQKYILACDSMTLIISPHYYDFYSRGLLPAIHYWPISENDLCNSINFAVKFGNKHTDQVREIGKAGSKFVQEQLKMKYVYDYMFHVLYQYAKLLKYQPTVPKGAVEVCSDTFICNTKGLRKKFRLSSKVDSPSDSGPCNLQHPYDHRTLEAFVRRKSNLTKKIEQWEESDISTRKKFNQHFSSASSSNAATFNNAELMHQKSAFVL</sequence>
<dbReference type="Pfam" id="PF05686">
    <property type="entry name" value="Glyco_transf_90"/>
    <property type="match status" value="1"/>
</dbReference>
<evidence type="ECO:0000256" key="1">
    <source>
        <dbReference type="SAM" id="Phobius"/>
    </source>
</evidence>
<evidence type="ECO:0000313" key="3">
    <source>
        <dbReference type="EMBL" id="CAI9101804.1"/>
    </source>
</evidence>
<organism evidence="3 4">
    <name type="scientific">Oldenlandia corymbosa var. corymbosa</name>
    <dbReference type="NCBI Taxonomy" id="529605"/>
    <lineage>
        <taxon>Eukaryota</taxon>
        <taxon>Viridiplantae</taxon>
        <taxon>Streptophyta</taxon>
        <taxon>Embryophyta</taxon>
        <taxon>Tracheophyta</taxon>
        <taxon>Spermatophyta</taxon>
        <taxon>Magnoliopsida</taxon>
        <taxon>eudicotyledons</taxon>
        <taxon>Gunneridae</taxon>
        <taxon>Pentapetalae</taxon>
        <taxon>asterids</taxon>
        <taxon>lamiids</taxon>
        <taxon>Gentianales</taxon>
        <taxon>Rubiaceae</taxon>
        <taxon>Rubioideae</taxon>
        <taxon>Spermacoceae</taxon>
        <taxon>Hedyotis-Oldenlandia complex</taxon>
        <taxon>Oldenlandia</taxon>
    </lineage>
</organism>
<dbReference type="Proteomes" id="UP001161247">
    <property type="component" value="Chromosome 4"/>
</dbReference>
<proteinExistence type="predicted"/>
<evidence type="ECO:0000313" key="4">
    <source>
        <dbReference type="Proteomes" id="UP001161247"/>
    </source>
</evidence>
<dbReference type="EMBL" id="OX459121">
    <property type="protein sequence ID" value="CAI9101804.1"/>
    <property type="molecule type" value="Genomic_DNA"/>
</dbReference>
<reference evidence="3" key="1">
    <citation type="submission" date="2023-03" db="EMBL/GenBank/DDBJ databases">
        <authorList>
            <person name="Julca I."/>
        </authorList>
    </citation>
    <scope>NUCLEOTIDE SEQUENCE</scope>
</reference>
<dbReference type="InterPro" id="IPR006598">
    <property type="entry name" value="CAP10"/>
</dbReference>